<organism evidence="5 6">
    <name type="scientific">Hermetia illucens</name>
    <name type="common">Black soldier fly</name>
    <dbReference type="NCBI Taxonomy" id="343691"/>
    <lineage>
        <taxon>Eukaryota</taxon>
        <taxon>Metazoa</taxon>
        <taxon>Ecdysozoa</taxon>
        <taxon>Arthropoda</taxon>
        <taxon>Hexapoda</taxon>
        <taxon>Insecta</taxon>
        <taxon>Pterygota</taxon>
        <taxon>Neoptera</taxon>
        <taxon>Endopterygota</taxon>
        <taxon>Diptera</taxon>
        <taxon>Brachycera</taxon>
        <taxon>Stratiomyomorpha</taxon>
        <taxon>Stratiomyidae</taxon>
        <taxon>Hermetiinae</taxon>
        <taxon>Hermetia</taxon>
    </lineage>
</organism>
<gene>
    <name evidence="5" type="ORF">HERILL_LOCUS16164</name>
</gene>
<dbReference type="SUPFAM" id="SSF56672">
    <property type="entry name" value="DNA/RNA polymerases"/>
    <property type="match status" value="1"/>
</dbReference>
<keyword evidence="3" id="KW-0472">Membrane</keyword>
<evidence type="ECO:0000313" key="6">
    <source>
        <dbReference type="Proteomes" id="UP000594454"/>
    </source>
</evidence>
<dbReference type="PANTHER" id="PTHR19446">
    <property type="entry name" value="REVERSE TRANSCRIPTASES"/>
    <property type="match status" value="1"/>
</dbReference>
<feature type="region of interest" description="Disordered" evidence="2">
    <location>
        <begin position="1"/>
        <end position="68"/>
    </location>
</feature>
<keyword evidence="6" id="KW-1185">Reference proteome</keyword>
<feature type="compositionally biased region" description="Basic residues" evidence="2">
    <location>
        <begin position="215"/>
        <end position="228"/>
    </location>
</feature>
<evidence type="ECO:0000259" key="4">
    <source>
        <dbReference type="PROSITE" id="PS50878"/>
    </source>
</evidence>
<evidence type="ECO:0000313" key="5">
    <source>
        <dbReference type="EMBL" id="CAD7093909.1"/>
    </source>
</evidence>
<dbReference type="Pfam" id="PF00078">
    <property type="entry name" value="RVT_1"/>
    <property type="match status" value="1"/>
</dbReference>
<feature type="domain" description="Reverse transcriptase" evidence="4">
    <location>
        <begin position="803"/>
        <end position="1078"/>
    </location>
</feature>
<feature type="region of interest" description="Disordered" evidence="2">
    <location>
        <begin position="184"/>
        <end position="261"/>
    </location>
</feature>
<dbReference type="AlphaFoldDB" id="A0A7R8Z1M4"/>
<dbReference type="InParanoid" id="A0A7R8Z1M4"/>
<reference evidence="5 6" key="1">
    <citation type="submission" date="2020-11" db="EMBL/GenBank/DDBJ databases">
        <authorList>
            <person name="Wallbank WR R."/>
            <person name="Pardo Diaz C."/>
            <person name="Kozak K."/>
            <person name="Martin S."/>
            <person name="Jiggins C."/>
            <person name="Moest M."/>
            <person name="Warren A I."/>
            <person name="Generalovic N T."/>
            <person name="Byers J.R.P. K."/>
            <person name="Montejo-Kovacevich G."/>
            <person name="Yen C E."/>
        </authorList>
    </citation>
    <scope>NUCLEOTIDE SEQUENCE [LARGE SCALE GENOMIC DNA]</scope>
</reference>
<dbReference type="InterPro" id="IPR043502">
    <property type="entry name" value="DNA/RNA_pol_sf"/>
</dbReference>
<feature type="transmembrane region" description="Helical" evidence="3">
    <location>
        <begin position="1166"/>
        <end position="1184"/>
    </location>
</feature>
<dbReference type="Proteomes" id="UP000594454">
    <property type="component" value="Chromosome 7"/>
</dbReference>
<dbReference type="SUPFAM" id="SSF56219">
    <property type="entry name" value="DNase I-like"/>
    <property type="match status" value="1"/>
</dbReference>
<dbReference type="InterPro" id="IPR000477">
    <property type="entry name" value="RT_dom"/>
</dbReference>
<dbReference type="PROSITE" id="PS50878">
    <property type="entry name" value="RT_POL"/>
    <property type="match status" value="1"/>
</dbReference>
<evidence type="ECO:0000256" key="2">
    <source>
        <dbReference type="SAM" id="MobiDB-lite"/>
    </source>
</evidence>
<sequence length="1254" mass="140304">MENILKIIKKNDEATDKEEELGAFGRSTKMRRSPQRSVKEAMRADIPDETPGRPNKEEASSSGVTDRAEMALPCSAPVLEVSSVRNASPEQMDLDTNRVEVHSTVLARAEEERLIRKCAAVVKRMRSATFLQRNVSKGVKNGLMELEELLDRISFYRRTWRAAEDDCRAETVALPAENAACVKRTADSPLQSEQGKKRKEDDVPEGDFVEVVSKAQKKKAKKDKKKQRTPSPETPLSKNKEAANPKPVAEKTRKRRRTRPSALLIKPTEGKTFAEVLSEIRYRMKPEENGAEVSSIRKTRSGGVLVELGPKTTSKSTFCEAVKGLLGEKALVSSLEPMCSLEIRDCLTEKVEVEEALKRECPEVTNARLLAQFAAEVNADLVLISEQYRNKDPSSWYLDLSGTAAIWVRDDVRLRVLAEGRGDGFVWIRCLGITFFSVYLTPNEAIPDFRRRLDALEDAVSSTEGRILVGGDFNARALEWGMPQSNSRGKRILEMAARTGLVILNTGSTPTFRRPGCEGSIPDITFASESLASSVDGWRVLEDFSASDHQYIAFEVFDATCRRAPTRRSPCVWNVAKVNIGRFVEALGAGRAALGGTPGGGGVAADTVVNSMMNLITTACEASMPRRGPRRDKPSMYWWTAEIADLRKECHKLRRLAQRLYANEEACAIKEQYRSAKRRLRSAINKSKARGWQNLVNEVNDDPWGLGYKLVTRKIGALRKPCILSTDQMDRIVRALFPRHPVRVDVNSAESVVDCPLFTMGELEEAVLTMKNRKAPGPDGIPAEVYKLVFRQRPELLLEAFNACLKEGIFPCRWKVARLALISKGKGDPELPSAYRPLCMLDTAGKVLEKLIRSRLAEAIRAAGDLSARQFGFRTGKSTVDAVMEVVDAFNRAGAHSRRSRRIVLLITLDVRNAFNSVRWTDMLGTLENFFHVPSYLLRILRDYLKDRSLFYETLEGQRRMEITSGVAQGSILGPDLWNASYDSLLRLDMPEESRLVGYADDVAALVAGRTVEQAQSRLGILMRRVSGWMTARGFNLALEKTEVVILTRRRIPTLRPISIGELTIESKPVIKYLGLMLDSKMSFFEQIKAAADRAAAGVAALSRLMANVRGPISTRRRLLMGATQSVLLYGAEVWADALDKEVHRKRLAQVQRRGALRVASAYRTISEPAVMVIAGVIPVALLAKERKAIYRRKSESLREVVAREERQRTLNEWQLSWQNEPRGRWTARLIDKLDPWLSRKHVLPAQGWEGAIS</sequence>
<evidence type="ECO:0000256" key="1">
    <source>
        <dbReference type="SAM" id="Coils"/>
    </source>
</evidence>
<keyword evidence="1" id="KW-0175">Coiled coil</keyword>
<dbReference type="GO" id="GO:0003824">
    <property type="term" value="F:catalytic activity"/>
    <property type="evidence" value="ECO:0007669"/>
    <property type="project" value="InterPro"/>
</dbReference>
<keyword evidence="3" id="KW-1133">Transmembrane helix</keyword>
<protein>
    <recommendedName>
        <fullName evidence="4">Reverse transcriptase domain-containing protein</fullName>
    </recommendedName>
</protein>
<evidence type="ECO:0000256" key="3">
    <source>
        <dbReference type="SAM" id="Phobius"/>
    </source>
</evidence>
<dbReference type="Gene3D" id="3.60.10.10">
    <property type="entry name" value="Endonuclease/exonuclease/phosphatase"/>
    <property type="match status" value="1"/>
</dbReference>
<dbReference type="Pfam" id="PF14529">
    <property type="entry name" value="Exo_endo_phos_2"/>
    <property type="match status" value="1"/>
</dbReference>
<dbReference type="InterPro" id="IPR036691">
    <property type="entry name" value="Endo/exonu/phosph_ase_sf"/>
</dbReference>
<dbReference type="InterPro" id="IPR005135">
    <property type="entry name" value="Endo/exonuclease/phosphatase"/>
</dbReference>
<proteinExistence type="predicted"/>
<feature type="compositionally biased region" description="Basic and acidic residues" evidence="2">
    <location>
        <begin position="238"/>
        <end position="251"/>
    </location>
</feature>
<feature type="coiled-coil region" evidence="1">
    <location>
        <begin position="643"/>
        <end position="690"/>
    </location>
</feature>
<feature type="compositionally biased region" description="Basic and acidic residues" evidence="2">
    <location>
        <begin position="37"/>
        <end position="59"/>
    </location>
</feature>
<name>A0A7R8Z1M4_HERIL</name>
<keyword evidence="3" id="KW-0812">Transmembrane</keyword>
<dbReference type="EMBL" id="LR899015">
    <property type="protein sequence ID" value="CAD7093909.1"/>
    <property type="molecule type" value="Genomic_DNA"/>
</dbReference>
<dbReference type="GO" id="GO:0071897">
    <property type="term" value="P:DNA biosynthetic process"/>
    <property type="evidence" value="ECO:0007669"/>
    <property type="project" value="UniProtKB-ARBA"/>
</dbReference>
<dbReference type="CDD" id="cd09077">
    <property type="entry name" value="R1-I-EN"/>
    <property type="match status" value="1"/>
</dbReference>
<dbReference type="CDD" id="cd01650">
    <property type="entry name" value="RT_nLTR_like"/>
    <property type="match status" value="1"/>
</dbReference>
<accession>A0A7R8Z1M4</accession>